<dbReference type="GO" id="GO:0003700">
    <property type="term" value="F:DNA-binding transcription factor activity"/>
    <property type="evidence" value="ECO:0007669"/>
    <property type="project" value="InterPro"/>
</dbReference>
<dbReference type="SMART" id="SM00345">
    <property type="entry name" value="HTH_GNTR"/>
    <property type="match status" value="1"/>
</dbReference>
<evidence type="ECO:0000256" key="1">
    <source>
        <dbReference type="ARBA" id="ARBA00023015"/>
    </source>
</evidence>
<dbReference type="Pfam" id="PF07702">
    <property type="entry name" value="UTRA"/>
    <property type="match status" value="1"/>
</dbReference>
<dbReference type="InterPro" id="IPR036390">
    <property type="entry name" value="WH_DNA-bd_sf"/>
</dbReference>
<dbReference type="InterPro" id="IPR050679">
    <property type="entry name" value="Bact_HTH_transcr_reg"/>
</dbReference>
<evidence type="ECO:0000259" key="4">
    <source>
        <dbReference type="PROSITE" id="PS50949"/>
    </source>
</evidence>
<dbReference type="GO" id="GO:0045892">
    <property type="term" value="P:negative regulation of DNA-templated transcription"/>
    <property type="evidence" value="ECO:0007669"/>
    <property type="project" value="TreeGrafter"/>
</dbReference>
<dbReference type="CDD" id="cd07377">
    <property type="entry name" value="WHTH_GntR"/>
    <property type="match status" value="1"/>
</dbReference>
<organism evidence="5 6">
    <name type="scientific">Phreatobacter cathodiphilus</name>
    <dbReference type="NCBI Taxonomy" id="1868589"/>
    <lineage>
        <taxon>Bacteria</taxon>
        <taxon>Pseudomonadati</taxon>
        <taxon>Pseudomonadota</taxon>
        <taxon>Alphaproteobacteria</taxon>
        <taxon>Hyphomicrobiales</taxon>
        <taxon>Phreatobacteraceae</taxon>
        <taxon>Phreatobacter</taxon>
    </lineage>
</organism>
<feature type="domain" description="HTH gntR-type" evidence="4">
    <location>
        <begin position="7"/>
        <end position="75"/>
    </location>
</feature>
<dbReference type="OrthoDB" id="9794015at2"/>
<sequence length="268" mass="29464">MAEAIETSKTRRVYLTLRDRISSGELTPGTRLPSEPDLAGLHDVSRVTIRRALAELEREGLISRRPGAGTFITARMIKRPIVADLSNALAHLVEMGRSTDVRLLQFGYVEANPDVAEALKLEAGERVQRSVRVRIIDGEPFSYLVTHVPQRIGTTYTEAELGAQPLLTLIERSGVKVDRATQTITAALAGPDVAEALGVDIGAPLLALNRVVFDVKRRGIEHLTAFYRPDRYSFQMDLVRIDSGGDRLWSPVERLRMGVGLNGADAND</sequence>
<dbReference type="InterPro" id="IPR000524">
    <property type="entry name" value="Tscrpt_reg_HTH_GntR"/>
</dbReference>
<dbReference type="SUPFAM" id="SSF46785">
    <property type="entry name" value="Winged helix' DNA-binding domain"/>
    <property type="match status" value="1"/>
</dbReference>
<dbReference type="PANTHER" id="PTHR44846">
    <property type="entry name" value="MANNOSYL-D-GLYCERATE TRANSPORT/METABOLISM SYSTEM REPRESSOR MNGR-RELATED"/>
    <property type="match status" value="1"/>
</dbReference>
<keyword evidence="6" id="KW-1185">Reference proteome</keyword>
<dbReference type="GO" id="GO:0003677">
    <property type="term" value="F:DNA binding"/>
    <property type="evidence" value="ECO:0007669"/>
    <property type="project" value="UniProtKB-KW"/>
</dbReference>
<dbReference type="PROSITE" id="PS50949">
    <property type="entry name" value="HTH_GNTR"/>
    <property type="match status" value="1"/>
</dbReference>
<dbReference type="SUPFAM" id="SSF64288">
    <property type="entry name" value="Chorismate lyase-like"/>
    <property type="match status" value="1"/>
</dbReference>
<dbReference type="InterPro" id="IPR028978">
    <property type="entry name" value="Chorismate_lyase_/UTRA_dom_sf"/>
</dbReference>
<dbReference type="InterPro" id="IPR036388">
    <property type="entry name" value="WH-like_DNA-bd_sf"/>
</dbReference>
<gene>
    <name evidence="5" type="ORF">C6569_04685</name>
</gene>
<dbReference type="InterPro" id="IPR011663">
    <property type="entry name" value="UTRA"/>
</dbReference>
<dbReference type="Proteomes" id="UP000237889">
    <property type="component" value="Chromosome"/>
</dbReference>
<reference evidence="5 6" key="1">
    <citation type="submission" date="2018-03" db="EMBL/GenBank/DDBJ databases">
        <title>Genome sequencing of Phreatobacter sp.</title>
        <authorList>
            <person name="Kim S.-J."/>
            <person name="Heo J."/>
            <person name="Kwon S.-W."/>
        </authorList>
    </citation>
    <scope>NUCLEOTIDE SEQUENCE [LARGE SCALE GENOMIC DNA]</scope>
    <source>
        <strain evidence="5 6">S-12</strain>
    </source>
</reference>
<evidence type="ECO:0000256" key="3">
    <source>
        <dbReference type="ARBA" id="ARBA00023163"/>
    </source>
</evidence>
<dbReference type="Pfam" id="PF00392">
    <property type="entry name" value="GntR"/>
    <property type="match status" value="1"/>
</dbReference>
<dbReference type="SMART" id="SM00866">
    <property type="entry name" value="UTRA"/>
    <property type="match status" value="1"/>
</dbReference>
<keyword evidence="2" id="KW-0238">DNA-binding</keyword>
<dbReference type="RefSeq" id="WP_106747746.1">
    <property type="nucleotide sequence ID" value="NZ_CP027668.1"/>
</dbReference>
<dbReference type="Gene3D" id="3.40.1410.10">
    <property type="entry name" value="Chorismate lyase-like"/>
    <property type="match status" value="1"/>
</dbReference>
<proteinExistence type="predicted"/>
<name>A0A2S0N8H5_9HYPH</name>
<dbReference type="EMBL" id="CP027668">
    <property type="protein sequence ID" value="AVO44416.1"/>
    <property type="molecule type" value="Genomic_DNA"/>
</dbReference>
<evidence type="ECO:0000256" key="2">
    <source>
        <dbReference type="ARBA" id="ARBA00023125"/>
    </source>
</evidence>
<dbReference type="Gene3D" id="1.10.10.10">
    <property type="entry name" value="Winged helix-like DNA-binding domain superfamily/Winged helix DNA-binding domain"/>
    <property type="match status" value="1"/>
</dbReference>
<evidence type="ECO:0000313" key="5">
    <source>
        <dbReference type="EMBL" id="AVO44416.1"/>
    </source>
</evidence>
<protein>
    <submittedName>
        <fullName evidence="5">GntR family transcriptional regulator</fullName>
    </submittedName>
</protein>
<evidence type="ECO:0000313" key="6">
    <source>
        <dbReference type="Proteomes" id="UP000237889"/>
    </source>
</evidence>
<dbReference type="KEGG" id="phr:C6569_04685"/>
<accession>A0A2S0N8H5</accession>
<dbReference type="PRINTS" id="PR00035">
    <property type="entry name" value="HTHGNTR"/>
</dbReference>
<dbReference type="AlphaFoldDB" id="A0A2S0N8H5"/>
<dbReference type="PANTHER" id="PTHR44846:SF1">
    <property type="entry name" value="MANNOSYL-D-GLYCERATE TRANSPORT_METABOLISM SYSTEM REPRESSOR MNGR-RELATED"/>
    <property type="match status" value="1"/>
</dbReference>
<keyword evidence="1" id="KW-0805">Transcription regulation</keyword>
<keyword evidence="3" id="KW-0804">Transcription</keyword>